<proteinExistence type="predicted"/>
<dbReference type="EMBL" id="MG696114">
    <property type="protein sequence ID" value="AUM58508.1"/>
    <property type="molecule type" value="Genomic_DNA"/>
</dbReference>
<protein>
    <submittedName>
        <fullName evidence="1">Uncharacterized protein</fullName>
    </submittedName>
</protein>
<reference evidence="1 2" key="1">
    <citation type="submission" date="2017-12" db="EMBL/GenBank/DDBJ databases">
        <title>Complete genome sequence and characterization of bacteriophage phiP4-3 infecting Proteus pennea.</title>
        <authorList>
            <person name="He Y."/>
            <person name="Yang H."/>
        </authorList>
    </citation>
    <scope>NUCLEOTIDE SEQUENCE [LARGE SCALE GENOMIC DNA]</scope>
</reference>
<organism evidence="1 2">
    <name type="scientific">Proteus phage phiP4-3</name>
    <dbReference type="NCBI Taxonomy" id="2065203"/>
    <lineage>
        <taxon>Viruses</taxon>
        <taxon>Duplodnaviria</taxon>
        <taxon>Heunggongvirae</taxon>
        <taxon>Uroviricota</taxon>
        <taxon>Caudoviricetes</taxon>
        <taxon>Pantevenvirales</taxon>
        <taxon>Straboviridae</taxon>
        <taxon>Bragavirus</taxon>
        <taxon>Bragavirus p43</taxon>
    </lineage>
</organism>
<dbReference type="Proteomes" id="UP000240538">
    <property type="component" value="Segment"/>
</dbReference>
<sequence>MIDIFKGPEAGKDTNVIWADIRQSTFWKLRVLGNDIEKAWTSDEILDFLYTNTNYVTLYECEYNCALACNLPLDKPSNIIVKNGHIYKDTFALRFMYNDKEHVLFIDNNQARGVLKGIFGFSKNKKNFETTKYTSELEFYIEKCRRKIKGHIYEK</sequence>
<evidence type="ECO:0000313" key="1">
    <source>
        <dbReference type="EMBL" id="AUM58508.1"/>
    </source>
</evidence>
<name>A0A2I6PFK3_9CAUD</name>
<accession>A0A2I6PFK3</accession>
<gene>
    <name evidence="1" type="ORF">phiP43_150</name>
</gene>
<keyword evidence="2" id="KW-1185">Reference proteome</keyword>
<evidence type="ECO:0000313" key="2">
    <source>
        <dbReference type="Proteomes" id="UP000240538"/>
    </source>
</evidence>